<keyword evidence="2" id="KW-1185">Reference proteome</keyword>
<protein>
    <submittedName>
        <fullName evidence="1">Uncharacterized protein</fullName>
    </submittedName>
</protein>
<sequence length="315" mass="36237">MMEHDKLTGIERELVLQYLIDGNVPVTLTPIEDNISSDKEDFEGEIRSLTSQIFPVAIKSENMKVKKDGMILLENPAQAIKNFANKKVKVEFYFNRVGLYFISPVTVTKKGLTLAIPDQIERIADIEEDSDYDFSSVIYFDCKSRRDLNLKCIPTEGIELFVRPVWKIIALEYQKKAKELLEQFVEQAKQEKNAGNGIQLIPVCKYLSEPHKTGLEAMENRVKPFSILFVDHERLVVGMETSSCTFFENEEYGIKLSFSIKRGPILTRDIFVTSLVNKIYRSADGLYSSVDFRYTTLQEEDLRFLYEKATSTLFN</sequence>
<proteinExistence type="predicted"/>
<dbReference type="EMBL" id="FOFU01000009">
    <property type="protein sequence ID" value="SEQ72497.1"/>
    <property type="molecule type" value="Genomic_DNA"/>
</dbReference>
<evidence type="ECO:0000313" key="2">
    <source>
        <dbReference type="Proteomes" id="UP000182360"/>
    </source>
</evidence>
<evidence type="ECO:0000313" key="1">
    <source>
        <dbReference type="EMBL" id="SEQ72497.1"/>
    </source>
</evidence>
<dbReference type="AlphaFoldDB" id="A0A1H9ID64"/>
<name>A0A1H9ID64_9SPIR</name>
<gene>
    <name evidence="1" type="ORF">SAMN04487977_10982</name>
</gene>
<accession>A0A1H9ID64</accession>
<dbReference type="RefSeq" id="WP_256210452.1">
    <property type="nucleotide sequence ID" value="NZ_FOFU01000009.1"/>
</dbReference>
<reference evidence="1 2" key="1">
    <citation type="submission" date="2016-10" db="EMBL/GenBank/DDBJ databases">
        <authorList>
            <person name="de Groot N.N."/>
        </authorList>
    </citation>
    <scope>NUCLEOTIDE SEQUENCE [LARGE SCALE GENOMIC DNA]</scope>
    <source>
        <strain evidence="1 2">B25</strain>
    </source>
</reference>
<organism evidence="1 2">
    <name type="scientific">Treponema bryantii</name>
    <dbReference type="NCBI Taxonomy" id="163"/>
    <lineage>
        <taxon>Bacteria</taxon>
        <taxon>Pseudomonadati</taxon>
        <taxon>Spirochaetota</taxon>
        <taxon>Spirochaetia</taxon>
        <taxon>Spirochaetales</taxon>
        <taxon>Treponemataceae</taxon>
        <taxon>Treponema</taxon>
    </lineage>
</organism>
<dbReference type="Proteomes" id="UP000182360">
    <property type="component" value="Unassembled WGS sequence"/>
</dbReference>